<dbReference type="Pfam" id="PF12728">
    <property type="entry name" value="HTH_17"/>
    <property type="match status" value="1"/>
</dbReference>
<dbReference type="NCBIfam" id="TIGR01764">
    <property type="entry name" value="excise"/>
    <property type="match status" value="1"/>
</dbReference>
<evidence type="ECO:0000259" key="1">
    <source>
        <dbReference type="Pfam" id="PF12728"/>
    </source>
</evidence>
<proteinExistence type="predicted"/>
<feature type="domain" description="Helix-turn-helix" evidence="1">
    <location>
        <begin position="12"/>
        <end position="56"/>
    </location>
</feature>
<accession>A0A0F9MW03</accession>
<dbReference type="AlphaFoldDB" id="A0A0F9MW03"/>
<gene>
    <name evidence="2" type="ORF">LCGC14_1410860</name>
</gene>
<sequence length="67" mass="7577">MCSHSRDLACVWLTVPEAADFLKVDKSTLYRYIQLGKLEVNRPGGYVIRICLEELNMFGAPKKETAS</sequence>
<evidence type="ECO:0000313" key="2">
    <source>
        <dbReference type="EMBL" id="KKM73402.1"/>
    </source>
</evidence>
<dbReference type="GO" id="GO:0003677">
    <property type="term" value="F:DNA binding"/>
    <property type="evidence" value="ECO:0007669"/>
    <property type="project" value="InterPro"/>
</dbReference>
<dbReference type="InterPro" id="IPR010093">
    <property type="entry name" value="SinI_DNA-bd"/>
</dbReference>
<dbReference type="SUPFAM" id="SSF46955">
    <property type="entry name" value="Putative DNA-binding domain"/>
    <property type="match status" value="1"/>
</dbReference>
<reference evidence="2" key="1">
    <citation type="journal article" date="2015" name="Nature">
        <title>Complex archaea that bridge the gap between prokaryotes and eukaryotes.</title>
        <authorList>
            <person name="Spang A."/>
            <person name="Saw J.H."/>
            <person name="Jorgensen S.L."/>
            <person name="Zaremba-Niedzwiedzka K."/>
            <person name="Martijn J."/>
            <person name="Lind A.E."/>
            <person name="van Eijk R."/>
            <person name="Schleper C."/>
            <person name="Guy L."/>
            <person name="Ettema T.J."/>
        </authorList>
    </citation>
    <scope>NUCLEOTIDE SEQUENCE</scope>
</reference>
<dbReference type="EMBL" id="LAZR01009308">
    <property type="protein sequence ID" value="KKM73402.1"/>
    <property type="molecule type" value="Genomic_DNA"/>
</dbReference>
<protein>
    <recommendedName>
        <fullName evidence="1">Helix-turn-helix domain-containing protein</fullName>
    </recommendedName>
</protein>
<organism evidence="2">
    <name type="scientific">marine sediment metagenome</name>
    <dbReference type="NCBI Taxonomy" id="412755"/>
    <lineage>
        <taxon>unclassified sequences</taxon>
        <taxon>metagenomes</taxon>
        <taxon>ecological metagenomes</taxon>
    </lineage>
</organism>
<dbReference type="InterPro" id="IPR041657">
    <property type="entry name" value="HTH_17"/>
</dbReference>
<comment type="caution">
    <text evidence="2">The sequence shown here is derived from an EMBL/GenBank/DDBJ whole genome shotgun (WGS) entry which is preliminary data.</text>
</comment>
<name>A0A0F9MW03_9ZZZZ</name>
<dbReference type="InterPro" id="IPR009061">
    <property type="entry name" value="DNA-bd_dom_put_sf"/>
</dbReference>